<dbReference type="Gene3D" id="3.40.1410.10">
    <property type="entry name" value="Chorismate lyase-like"/>
    <property type="match status" value="1"/>
</dbReference>
<dbReference type="InterPro" id="IPR011663">
    <property type="entry name" value="UTRA"/>
</dbReference>
<keyword evidence="3" id="KW-0804">Transcription</keyword>
<reference evidence="5 6" key="1">
    <citation type="submission" date="2017-06" db="EMBL/GenBank/DDBJ databases">
        <authorList>
            <person name="Kim H.J."/>
            <person name="Triplett B.A."/>
        </authorList>
    </citation>
    <scope>NUCLEOTIDE SEQUENCE [LARGE SCALE GENOMIC DNA]</scope>
    <source>
        <strain evidence="5 6">CGMCC 4.2132</strain>
    </source>
</reference>
<dbReference type="Pfam" id="PF00392">
    <property type="entry name" value="GntR"/>
    <property type="match status" value="1"/>
</dbReference>
<evidence type="ECO:0000313" key="6">
    <source>
        <dbReference type="Proteomes" id="UP000198282"/>
    </source>
</evidence>
<keyword evidence="2" id="KW-0238">DNA-binding</keyword>
<protein>
    <submittedName>
        <fullName evidence="5">GntR family transcriptional regulator</fullName>
    </submittedName>
</protein>
<proteinExistence type="predicted"/>
<dbReference type="PANTHER" id="PTHR44846:SF17">
    <property type="entry name" value="GNTR-FAMILY TRANSCRIPTIONAL REGULATOR"/>
    <property type="match status" value="1"/>
</dbReference>
<dbReference type="InterPro" id="IPR036390">
    <property type="entry name" value="WH_DNA-bd_sf"/>
</dbReference>
<evidence type="ECO:0000256" key="2">
    <source>
        <dbReference type="ARBA" id="ARBA00023125"/>
    </source>
</evidence>
<evidence type="ECO:0000259" key="4">
    <source>
        <dbReference type="PROSITE" id="PS50949"/>
    </source>
</evidence>
<dbReference type="SUPFAM" id="SSF46785">
    <property type="entry name" value="Winged helix' DNA-binding domain"/>
    <property type="match status" value="1"/>
</dbReference>
<sequence>MAMSKLGFREIAAAIREAIVNGEYPTGTSLPPEPELAERYSGGASRSLVNRAMQLLAAEGVVRPRQGLGTIVTWLPPLTHSPARYARDTSVKYGALGAFDAQINTLGLSPVHEIMIDRVTPPDEITSLFKLADGQIALALRQRLLASGIPILLNCSWIPLEIAEGSALEDPRSVIMGGVKSTLAELGHRQVEAGERIIVRTPTEEESTVLEISPERSVLDIMHVGRTADGRVVEVTTTVAPAHYLAIETIVPVSGEASDLAGNR</sequence>
<accession>A0A239P623</accession>
<dbReference type="SMART" id="SM00345">
    <property type="entry name" value="HTH_GNTR"/>
    <property type="match status" value="1"/>
</dbReference>
<dbReference type="InterPro" id="IPR050679">
    <property type="entry name" value="Bact_HTH_transcr_reg"/>
</dbReference>
<dbReference type="PROSITE" id="PS50949">
    <property type="entry name" value="HTH_GNTR"/>
    <property type="match status" value="1"/>
</dbReference>
<dbReference type="GO" id="GO:0003700">
    <property type="term" value="F:DNA-binding transcription factor activity"/>
    <property type="evidence" value="ECO:0007669"/>
    <property type="project" value="InterPro"/>
</dbReference>
<dbReference type="GO" id="GO:0045892">
    <property type="term" value="P:negative regulation of DNA-templated transcription"/>
    <property type="evidence" value="ECO:0007669"/>
    <property type="project" value="TreeGrafter"/>
</dbReference>
<evidence type="ECO:0000256" key="3">
    <source>
        <dbReference type="ARBA" id="ARBA00023163"/>
    </source>
</evidence>
<evidence type="ECO:0000256" key="1">
    <source>
        <dbReference type="ARBA" id="ARBA00023015"/>
    </source>
</evidence>
<dbReference type="InterPro" id="IPR028978">
    <property type="entry name" value="Chorismate_lyase_/UTRA_dom_sf"/>
</dbReference>
<dbReference type="Gene3D" id="1.10.10.10">
    <property type="entry name" value="Winged helix-like DNA-binding domain superfamily/Winged helix DNA-binding domain"/>
    <property type="match status" value="1"/>
</dbReference>
<name>A0A239P623_9ACTN</name>
<dbReference type="CDD" id="cd07377">
    <property type="entry name" value="WHTH_GntR"/>
    <property type="match status" value="1"/>
</dbReference>
<gene>
    <name evidence="5" type="ORF">SAMN05216276_109120</name>
</gene>
<keyword evidence="6" id="KW-1185">Reference proteome</keyword>
<keyword evidence="1" id="KW-0805">Transcription regulation</keyword>
<dbReference type="Pfam" id="PF07702">
    <property type="entry name" value="UTRA"/>
    <property type="match status" value="1"/>
</dbReference>
<dbReference type="Proteomes" id="UP000198282">
    <property type="component" value="Unassembled WGS sequence"/>
</dbReference>
<dbReference type="SUPFAM" id="SSF64288">
    <property type="entry name" value="Chorismate lyase-like"/>
    <property type="match status" value="1"/>
</dbReference>
<dbReference type="InterPro" id="IPR036388">
    <property type="entry name" value="WH-like_DNA-bd_sf"/>
</dbReference>
<dbReference type="GO" id="GO:0003677">
    <property type="term" value="F:DNA binding"/>
    <property type="evidence" value="ECO:0007669"/>
    <property type="project" value="UniProtKB-KW"/>
</dbReference>
<evidence type="ECO:0000313" key="5">
    <source>
        <dbReference type="EMBL" id="SNT62470.1"/>
    </source>
</evidence>
<dbReference type="AlphaFoldDB" id="A0A239P623"/>
<feature type="domain" description="HTH gntR-type" evidence="4">
    <location>
        <begin position="5"/>
        <end position="75"/>
    </location>
</feature>
<dbReference type="OrthoDB" id="3214900at2"/>
<dbReference type="EMBL" id="FZOD01000091">
    <property type="protein sequence ID" value="SNT62470.1"/>
    <property type="molecule type" value="Genomic_DNA"/>
</dbReference>
<organism evidence="5 6">
    <name type="scientific">Streptosporangium subroseum</name>
    <dbReference type="NCBI Taxonomy" id="106412"/>
    <lineage>
        <taxon>Bacteria</taxon>
        <taxon>Bacillati</taxon>
        <taxon>Actinomycetota</taxon>
        <taxon>Actinomycetes</taxon>
        <taxon>Streptosporangiales</taxon>
        <taxon>Streptosporangiaceae</taxon>
        <taxon>Streptosporangium</taxon>
    </lineage>
</organism>
<dbReference type="SMART" id="SM00866">
    <property type="entry name" value="UTRA"/>
    <property type="match status" value="1"/>
</dbReference>
<dbReference type="InterPro" id="IPR000524">
    <property type="entry name" value="Tscrpt_reg_HTH_GntR"/>
</dbReference>
<dbReference type="PANTHER" id="PTHR44846">
    <property type="entry name" value="MANNOSYL-D-GLYCERATE TRANSPORT/METABOLISM SYSTEM REPRESSOR MNGR-RELATED"/>
    <property type="match status" value="1"/>
</dbReference>